<protein>
    <submittedName>
        <fullName evidence="8">Methyltransferase</fullName>
    </submittedName>
</protein>
<reference evidence="8" key="1">
    <citation type="journal article" date="2010" name="Int. J. Syst. Evol. Microbiol.">
        <title>Porticoccus litoralis gen. nov., sp. nov., a gammaproteobacterium isolated from the Yellow Sea.</title>
        <authorList>
            <person name="Oh H.M."/>
            <person name="Kim H."/>
            <person name="Kim K.M."/>
            <person name="Min G.S."/>
            <person name="Cho J.C."/>
        </authorList>
    </citation>
    <scope>NUCLEOTIDE SEQUENCE</scope>
    <source>
        <strain evidence="8">DSM 25064</strain>
    </source>
</reference>
<gene>
    <name evidence="8" type="ORF">Q8A57_08065</name>
</gene>
<dbReference type="EMBL" id="JAUUUU010000003">
    <property type="protein sequence ID" value="MDP1520919.1"/>
    <property type="molecule type" value="Genomic_DNA"/>
</dbReference>
<evidence type="ECO:0000256" key="4">
    <source>
        <dbReference type="ARBA" id="ARBA00022679"/>
    </source>
</evidence>
<evidence type="ECO:0000313" key="9">
    <source>
        <dbReference type="Proteomes" id="UP001178354"/>
    </source>
</evidence>
<organism evidence="8 9">
    <name type="scientific">Porticoccus litoralis</name>
    <dbReference type="NCBI Taxonomy" id="434086"/>
    <lineage>
        <taxon>Bacteria</taxon>
        <taxon>Pseudomonadati</taxon>
        <taxon>Pseudomonadota</taxon>
        <taxon>Gammaproteobacteria</taxon>
        <taxon>Cellvibrionales</taxon>
        <taxon>Porticoccaceae</taxon>
        <taxon>Porticoccus</taxon>
    </lineage>
</organism>
<keyword evidence="4" id="KW-0808">Transferase</keyword>
<keyword evidence="3 8" id="KW-0489">Methyltransferase</keyword>
<dbReference type="Pfam" id="PF05175">
    <property type="entry name" value="MTS"/>
    <property type="match status" value="1"/>
</dbReference>
<dbReference type="PRINTS" id="PR00507">
    <property type="entry name" value="N12N6MTFRASE"/>
</dbReference>
<evidence type="ECO:0000259" key="6">
    <source>
        <dbReference type="Pfam" id="PF05175"/>
    </source>
</evidence>
<comment type="caution">
    <text evidence="8">The sequence shown here is derived from an EMBL/GenBank/DDBJ whole genome shotgun (WGS) entry which is preliminary data.</text>
</comment>
<evidence type="ECO:0000256" key="1">
    <source>
        <dbReference type="ARBA" id="ARBA00022490"/>
    </source>
</evidence>
<dbReference type="InterPro" id="IPR007848">
    <property type="entry name" value="Small_mtfrase_dom"/>
</dbReference>
<feature type="domain" description="Methyltransferase small" evidence="6">
    <location>
        <begin position="172"/>
        <end position="341"/>
    </location>
</feature>
<dbReference type="Proteomes" id="UP001178354">
    <property type="component" value="Unassembled WGS sequence"/>
</dbReference>
<dbReference type="InterPro" id="IPR029063">
    <property type="entry name" value="SAM-dependent_MTases_sf"/>
</dbReference>
<keyword evidence="1" id="KW-0963">Cytoplasm</keyword>
<keyword evidence="2" id="KW-0698">rRNA processing</keyword>
<evidence type="ECO:0000313" key="8">
    <source>
        <dbReference type="EMBL" id="MDP1520919.1"/>
    </source>
</evidence>
<reference evidence="8" key="2">
    <citation type="submission" date="2023-08" db="EMBL/GenBank/DDBJ databases">
        <authorList>
            <person name="Luo J."/>
        </authorList>
    </citation>
    <scope>NUCLEOTIDE SEQUENCE</scope>
    <source>
        <strain evidence="8">DSM 25064</strain>
    </source>
</reference>
<dbReference type="Pfam" id="PF08468">
    <property type="entry name" value="MTS_N"/>
    <property type="match status" value="1"/>
</dbReference>
<accession>A0AAW8B3X7</accession>
<dbReference type="PANTHER" id="PTHR47816:SF4">
    <property type="entry name" value="RIBOSOMAL RNA SMALL SUBUNIT METHYLTRANSFERASE C"/>
    <property type="match status" value="1"/>
</dbReference>
<dbReference type="RefSeq" id="WP_305170509.1">
    <property type="nucleotide sequence ID" value="NZ_JAUUUU010000003.1"/>
</dbReference>
<evidence type="ECO:0000259" key="7">
    <source>
        <dbReference type="Pfam" id="PF08468"/>
    </source>
</evidence>
<dbReference type="AlphaFoldDB" id="A0AAW8B3X7"/>
<dbReference type="InterPro" id="IPR013675">
    <property type="entry name" value="Mtase_sm_N"/>
</dbReference>
<dbReference type="InterPro" id="IPR002052">
    <property type="entry name" value="DNA_methylase_N6_adenine_CS"/>
</dbReference>
<evidence type="ECO:0000256" key="5">
    <source>
        <dbReference type="ARBA" id="ARBA00022691"/>
    </source>
</evidence>
<sequence length="349" mass="37898">MNNSGMALLAQQQRRCNGPQLLVADENLGSAPLHQLQPDNLMIVTNRYNLYQSALKAGFNCQFNDFDLDALASGEFAQILFRVAKEKALSHHIINQSRRLLGANGTLALIGEKGDGIKTYADKAGRYLGNPRKPEKHGTLYLATLQKLDADNPPLEDNNYRHLRACIKADGLTLQSKPGQFGWNKVDQGSALLASQLKTFLAGIGEQDTLLDLGCGYGFLSCMAAQYCSARIVATDNNAAAIKSCEANFAALGIKGDVIAADCGSSIAERFDVVLCNPPFHQGFVTDGDLTSQFVASCHQHLKHGGKALFVVNRFVPLENCAEKEGLTVELVAEDQSFKVLVLTRTMHK</sequence>
<keyword evidence="9" id="KW-1185">Reference proteome</keyword>
<dbReference type="PROSITE" id="PS00092">
    <property type="entry name" value="N6_MTASE"/>
    <property type="match status" value="1"/>
</dbReference>
<dbReference type="PANTHER" id="PTHR47816">
    <property type="entry name" value="RIBOSOMAL RNA SMALL SUBUNIT METHYLTRANSFERASE C"/>
    <property type="match status" value="1"/>
</dbReference>
<dbReference type="CDD" id="cd02440">
    <property type="entry name" value="AdoMet_MTases"/>
    <property type="match status" value="1"/>
</dbReference>
<proteinExistence type="predicted"/>
<evidence type="ECO:0000256" key="2">
    <source>
        <dbReference type="ARBA" id="ARBA00022552"/>
    </source>
</evidence>
<dbReference type="Gene3D" id="3.40.50.150">
    <property type="entry name" value="Vaccinia Virus protein VP39"/>
    <property type="match status" value="2"/>
</dbReference>
<feature type="domain" description="Methyltransferase small N-terminal" evidence="7">
    <location>
        <begin position="9"/>
        <end position="147"/>
    </location>
</feature>
<dbReference type="GO" id="GO:0003676">
    <property type="term" value="F:nucleic acid binding"/>
    <property type="evidence" value="ECO:0007669"/>
    <property type="project" value="InterPro"/>
</dbReference>
<dbReference type="GO" id="GO:0008990">
    <property type="term" value="F:rRNA (guanine-N2-)-methyltransferase activity"/>
    <property type="evidence" value="ECO:0007669"/>
    <property type="project" value="InterPro"/>
</dbReference>
<keyword evidence="5" id="KW-0949">S-adenosyl-L-methionine</keyword>
<evidence type="ECO:0000256" key="3">
    <source>
        <dbReference type="ARBA" id="ARBA00022603"/>
    </source>
</evidence>
<dbReference type="InterPro" id="IPR046977">
    <property type="entry name" value="RsmC/RlmG"/>
</dbReference>
<name>A0AAW8B3X7_9GAMM</name>
<dbReference type="SUPFAM" id="SSF53335">
    <property type="entry name" value="S-adenosyl-L-methionine-dependent methyltransferases"/>
    <property type="match status" value="1"/>
</dbReference>